<dbReference type="Proteomes" id="UP000193067">
    <property type="component" value="Unassembled WGS sequence"/>
</dbReference>
<accession>A0A1Y2IBD3</accession>
<proteinExistence type="predicted"/>
<evidence type="ECO:0000256" key="2">
    <source>
        <dbReference type="SAM" id="Phobius"/>
    </source>
</evidence>
<evidence type="ECO:0000256" key="1">
    <source>
        <dbReference type="SAM" id="MobiDB-lite"/>
    </source>
</evidence>
<feature type="transmembrane region" description="Helical" evidence="2">
    <location>
        <begin position="39"/>
        <end position="64"/>
    </location>
</feature>
<keyword evidence="2" id="KW-0472">Membrane</keyword>
<sequence>MSSYTLLPHTEFDQKRDALPHTSSRTSDDGGSKSPAAGVFAHCWAATVALLFFTNVLTLCVAAWEMKSLIHDLAARLEAVDTRDLPRPDPLYGLMK</sequence>
<dbReference type="AlphaFoldDB" id="A0A1Y2IBD3"/>
<dbReference type="OrthoDB" id="2758441at2759"/>
<keyword evidence="2" id="KW-0812">Transmembrane</keyword>
<organism evidence="3 4">
    <name type="scientific">Trametes coccinea (strain BRFM310)</name>
    <name type="common">Pycnoporus coccineus</name>
    <dbReference type="NCBI Taxonomy" id="1353009"/>
    <lineage>
        <taxon>Eukaryota</taxon>
        <taxon>Fungi</taxon>
        <taxon>Dikarya</taxon>
        <taxon>Basidiomycota</taxon>
        <taxon>Agaricomycotina</taxon>
        <taxon>Agaricomycetes</taxon>
        <taxon>Polyporales</taxon>
        <taxon>Polyporaceae</taxon>
        <taxon>Trametes</taxon>
    </lineage>
</organism>
<name>A0A1Y2IBD3_TRAC3</name>
<evidence type="ECO:0000313" key="4">
    <source>
        <dbReference type="Proteomes" id="UP000193067"/>
    </source>
</evidence>
<keyword evidence="2" id="KW-1133">Transmembrane helix</keyword>
<feature type="compositionally biased region" description="Basic and acidic residues" evidence="1">
    <location>
        <begin position="10"/>
        <end position="19"/>
    </location>
</feature>
<keyword evidence="4" id="KW-1185">Reference proteome</keyword>
<dbReference type="EMBL" id="KZ084146">
    <property type="protein sequence ID" value="OSC97752.1"/>
    <property type="molecule type" value="Genomic_DNA"/>
</dbReference>
<gene>
    <name evidence="3" type="ORF">PYCCODRAFT_1101266</name>
</gene>
<feature type="region of interest" description="Disordered" evidence="1">
    <location>
        <begin position="1"/>
        <end position="34"/>
    </location>
</feature>
<protein>
    <submittedName>
        <fullName evidence="3">Uncharacterized protein</fullName>
    </submittedName>
</protein>
<evidence type="ECO:0000313" key="3">
    <source>
        <dbReference type="EMBL" id="OSC97752.1"/>
    </source>
</evidence>
<reference evidence="3 4" key="1">
    <citation type="journal article" date="2015" name="Biotechnol. Biofuels">
        <title>Enhanced degradation of softwood versus hardwood by the white-rot fungus Pycnoporus coccineus.</title>
        <authorList>
            <person name="Couturier M."/>
            <person name="Navarro D."/>
            <person name="Chevret D."/>
            <person name="Henrissat B."/>
            <person name="Piumi F."/>
            <person name="Ruiz-Duenas F.J."/>
            <person name="Martinez A.T."/>
            <person name="Grigoriev I.V."/>
            <person name="Riley R."/>
            <person name="Lipzen A."/>
            <person name="Berrin J.G."/>
            <person name="Master E.R."/>
            <person name="Rosso M.N."/>
        </authorList>
    </citation>
    <scope>NUCLEOTIDE SEQUENCE [LARGE SCALE GENOMIC DNA]</scope>
    <source>
        <strain evidence="3 4">BRFM310</strain>
    </source>
</reference>